<keyword evidence="4" id="KW-0285">Flavoprotein</keyword>
<evidence type="ECO:0000313" key="17">
    <source>
        <dbReference type="EMBL" id="OHV38692.1"/>
    </source>
</evidence>
<dbReference type="Gene3D" id="3.30.410.10">
    <property type="entry name" value="Cholesterol Oxidase, domain 2"/>
    <property type="match status" value="1"/>
</dbReference>
<comment type="cofactor">
    <cofactor evidence="1">
        <name>FAD</name>
        <dbReference type="ChEBI" id="CHEBI:57692"/>
    </cofactor>
</comment>
<gene>
    <name evidence="17" type="ORF">CC117_02860</name>
</gene>
<accession>A0A1S1R045</accession>
<dbReference type="InterPro" id="IPR052542">
    <property type="entry name" value="Cholesterol_Oxidase"/>
</dbReference>
<evidence type="ECO:0000256" key="5">
    <source>
        <dbReference type="ARBA" id="ARBA00022827"/>
    </source>
</evidence>
<proteinExistence type="inferred from homology"/>
<protein>
    <recommendedName>
        <fullName evidence="14">Cholesterol oxidase</fullName>
        <ecNumber evidence="13">1.1.3.6</ecNumber>
        <ecNumber evidence="11">5.3.3.1</ecNumber>
    </recommendedName>
    <alternativeName>
        <fullName evidence="15">Cholesterol isomerase</fullName>
    </alternativeName>
</protein>
<evidence type="ECO:0000256" key="8">
    <source>
        <dbReference type="ARBA" id="ARBA00023166"/>
    </source>
</evidence>
<dbReference type="PANTHER" id="PTHR47470">
    <property type="entry name" value="CHOLESTEROL OXIDASE"/>
    <property type="match status" value="1"/>
</dbReference>
<evidence type="ECO:0000256" key="2">
    <source>
        <dbReference type="ARBA" id="ARBA00010790"/>
    </source>
</evidence>
<dbReference type="InterPro" id="IPR036188">
    <property type="entry name" value="FAD/NAD-bd_sf"/>
</dbReference>
<dbReference type="PROSITE" id="PS51318">
    <property type="entry name" value="TAT"/>
    <property type="match status" value="1"/>
</dbReference>
<reference evidence="18" key="1">
    <citation type="submission" date="2016-07" db="EMBL/GenBank/DDBJ databases">
        <title>Sequence Frankia sp. strain CcI1.17.</title>
        <authorList>
            <person name="Ghodhbane-Gtari F."/>
            <person name="Swanson E."/>
            <person name="Gueddou A."/>
            <person name="Morris K."/>
            <person name="Hezbri K."/>
            <person name="Ktari A."/>
            <person name="Nouioui I."/>
            <person name="Abebe-Akele F."/>
            <person name="Simpson S."/>
            <person name="Thomas K."/>
            <person name="Gtari M."/>
            <person name="Tisa L.S."/>
            <person name="Hurst S."/>
        </authorList>
    </citation>
    <scope>NUCLEOTIDE SEQUENCE [LARGE SCALE GENOMIC DNA]</scope>
    <source>
        <strain evidence="18">Cc1.17</strain>
    </source>
</reference>
<dbReference type="Proteomes" id="UP000179627">
    <property type="component" value="Unassembled WGS sequence"/>
</dbReference>
<keyword evidence="9" id="KW-0753">Steroid metabolism</keyword>
<keyword evidence="8" id="KW-1207">Sterol metabolism</keyword>
<dbReference type="GO" id="GO:0004769">
    <property type="term" value="F:steroid Delta-isomerase activity"/>
    <property type="evidence" value="ECO:0007669"/>
    <property type="project" value="UniProtKB-EC"/>
</dbReference>
<dbReference type="RefSeq" id="WP_071083730.1">
    <property type="nucleotide sequence ID" value="NZ_MBLM01000108.1"/>
</dbReference>
<organism evidence="17 18">
    <name type="scientific">Parafrankia colletiae</name>
    <dbReference type="NCBI Taxonomy" id="573497"/>
    <lineage>
        <taxon>Bacteria</taxon>
        <taxon>Bacillati</taxon>
        <taxon>Actinomycetota</taxon>
        <taxon>Actinomycetes</taxon>
        <taxon>Frankiales</taxon>
        <taxon>Frankiaceae</taxon>
        <taxon>Parafrankia</taxon>
    </lineage>
</organism>
<dbReference type="GO" id="GO:0008203">
    <property type="term" value="P:cholesterol metabolic process"/>
    <property type="evidence" value="ECO:0007669"/>
    <property type="project" value="UniProtKB-KW"/>
</dbReference>
<dbReference type="Pfam" id="PF05199">
    <property type="entry name" value="GMC_oxred_C"/>
    <property type="match status" value="1"/>
</dbReference>
<dbReference type="OrthoDB" id="517968at2"/>
<evidence type="ECO:0000256" key="15">
    <source>
        <dbReference type="ARBA" id="ARBA00049778"/>
    </source>
</evidence>
<dbReference type="EMBL" id="MBLM01000108">
    <property type="protein sequence ID" value="OHV38692.1"/>
    <property type="molecule type" value="Genomic_DNA"/>
</dbReference>
<evidence type="ECO:0000256" key="3">
    <source>
        <dbReference type="ARBA" id="ARBA00022548"/>
    </source>
</evidence>
<sequence length="551" mass="58037">MSDKVSSKAPLSRETMVGLTRRKMLGAALGTAAFGAAAAGGLAACSDDIQPQSSGGAGAAGTEVRERAVVVGTGFGGGVTALRLAEAGVPTLVLERGIRWPSGPDATIFSRFATVDNRSSWLTDHSMIRGVDKTWRPFTGVIETVVGDGMDINCGTGVGGGSLTYHGMTLQPTKESFAASMPTAAGLYDELNHWAYPTVARMLGISTIPDDILNTEPYRSSRLFLKTAPDAGLQPFRVPLPVDWNFVRGELKGEYQPTYTTSDLAFGANNGGKHSIDVTYLAAAEKTGRVRVEPLHVVRDISLDGKKRWVLAVDRIATDGTVQERKRIVADAVFLNAGSAGTTRLLVKARAKNLVPNLPDAVGTQWGNNGDRIYAWTGMNGDIGTQQGGPACVGGRDPLSPIPFTFIHAGSPMQIPGTKMMTVVGFGVVQAAGTWAYDPDKDDARLTWPASAEADLQKLIAERMQRIAAAGGGTMIDTDQAAPSTWHPLGGVPMGAAVDQYGRMLGHRGLYVLDGARIPGSTGACNPSMTIAALAEHSMATIVRQDVGQVF</sequence>
<dbReference type="EC" id="5.3.3.1" evidence="11"/>
<keyword evidence="10" id="KW-0413">Isomerase</keyword>
<evidence type="ECO:0000256" key="7">
    <source>
        <dbReference type="ARBA" id="ARBA00023098"/>
    </source>
</evidence>
<evidence type="ECO:0000313" key="18">
    <source>
        <dbReference type="Proteomes" id="UP000179627"/>
    </source>
</evidence>
<evidence type="ECO:0000259" key="16">
    <source>
        <dbReference type="Pfam" id="PF05199"/>
    </source>
</evidence>
<keyword evidence="5" id="KW-0274">FAD</keyword>
<evidence type="ECO:0000256" key="10">
    <source>
        <dbReference type="ARBA" id="ARBA00023235"/>
    </source>
</evidence>
<evidence type="ECO:0000256" key="1">
    <source>
        <dbReference type="ARBA" id="ARBA00001974"/>
    </source>
</evidence>
<dbReference type="SUPFAM" id="SSF51905">
    <property type="entry name" value="FAD/NAD(P)-binding domain"/>
    <property type="match status" value="1"/>
</dbReference>
<keyword evidence="6" id="KW-0560">Oxidoreductase</keyword>
<feature type="domain" description="Glucose-methanol-choline oxidoreductase C-terminal" evidence="16">
    <location>
        <begin position="480"/>
        <end position="535"/>
    </location>
</feature>
<comment type="similarity">
    <text evidence="2">Belongs to the GMC oxidoreductase family.</text>
</comment>
<dbReference type="InterPro" id="IPR006311">
    <property type="entry name" value="TAT_signal"/>
</dbReference>
<keyword evidence="18" id="KW-1185">Reference proteome</keyword>
<dbReference type="PANTHER" id="PTHR47470:SF1">
    <property type="entry name" value="FAD-DEPENDENT OXIDOREDUCTASE 2 FAD BINDING DOMAIN-CONTAINING PROTEIN"/>
    <property type="match status" value="1"/>
</dbReference>
<evidence type="ECO:0000256" key="14">
    <source>
        <dbReference type="ARBA" id="ARBA00049744"/>
    </source>
</evidence>
<comment type="caution">
    <text evidence="17">The sequence shown here is derived from an EMBL/GenBank/DDBJ whole genome shotgun (WGS) entry which is preliminary data.</text>
</comment>
<evidence type="ECO:0000256" key="4">
    <source>
        <dbReference type="ARBA" id="ARBA00022630"/>
    </source>
</evidence>
<evidence type="ECO:0000256" key="11">
    <source>
        <dbReference type="ARBA" id="ARBA00038856"/>
    </source>
</evidence>
<name>A0A1S1R045_9ACTN</name>
<evidence type="ECO:0000256" key="13">
    <source>
        <dbReference type="ARBA" id="ARBA00049723"/>
    </source>
</evidence>
<dbReference type="Gene3D" id="3.50.50.60">
    <property type="entry name" value="FAD/NAD(P)-binding domain"/>
    <property type="match status" value="1"/>
</dbReference>
<keyword evidence="3" id="KW-0153">Cholesterol metabolism</keyword>
<dbReference type="GO" id="GO:0016995">
    <property type="term" value="F:cholesterol oxidase activity"/>
    <property type="evidence" value="ECO:0007669"/>
    <property type="project" value="UniProtKB-EC"/>
</dbReference>
<dbReference type="AlphaFoldDB" id="A0A1S1R045"/>
<comment type="pathway">
    <text evidence="12">Steroid metabolism; cholesterol degradation.</text>
</comment>
<dbReference type="EC" id="1.1.3.6" evidence="13"/>
<evidence type="ECO:0000256" key="9">
    <source>
        <dbReference type="ARBA" id="ARBA00023221"/>
    </source>
</evidence>
<evidence type="ECO:0000256" key="6">
    <source>
        <dbReference type="ARBA" id="ARBA00023002"/>
    </source>
</evidence>
<dbReference type="SUPFAM" id="SSF54373">
    <property type="entry name" value="FAD-linked reductases, C-terminal domain"/>
    <property type="match status" value="1"/>
</dbReference>
<evidence type="ECO:0000256" key="12">
    <source>
        <dbReference type="ARBA" id="ARBA00049645"/>
    </source>
</evidence>
<keyword evidence="7" id="KW-0443">Lipid metabolism</keyword>
<dbReference type="InterPro" id="IPR007867">
    <property type="entry name" value="GMC_OxRtase_C"/>
</dbReference>